<evidence type="ECO:0000313" key="1">
    <source>
        <dbReference type="EMBL" id="MUG26720.1"/>
    </source>
</evidence>
<evidence type="ECO:0000313" key="2">
    <source>
        <dbReference type="Proteomes" id="UP000442469"/>
    </source>
</evidence>
<proteinExistence type="predicted"/>
<name>A0A6N8F6C2_PAEMA</name>
<sequence length="123" mass="14170">MADWIAGEYAISLPQDEVEYLALHLSGKTIVQHIGDEEKAELRSGMSRILQRLDEEFLTGFNRDEELREALLMHMFPLVEDVYSEYANVFVISFRFAGTNTASKCPGTRRVMWPFILRPIWSG</sequence>
<dbReference type="Proteomes" id="UP000442469">
    <property type="component" value="Unassembled WGS sequence"/>
</dbReference>
<organism evidence="1 2">
    <name type="scientific">Paenibacillus macerans</name>
    <name type="common">Bacillus macerans</name>
    <dbReference type="NCBI Taxonomy" id="44252"/>
    <lineage>
        <taxon>Bacteria</taxon>
        <taxon>Bacillati</taxon>
        <taxon>Bacillota</taxon>
        <taxon>Bacilli</taxon>
        <taxon>Bacillales</taxon>
        <taxon>Paenibacillaceae</taxon>
        <taxon>Paenibacillus</taxon>
    </lineage>
</organism>
<protein>
    <recommendedName>
        <fullName evidence="3">PRD domain protein</fullName>
    </recommendedName>
</protein>
<reference evidence="1 2" key="1">
    <citation type="submission" date="2019-11" db="EMBL/GenBank/DDBJ databases">
        <title>Draft genome sequences of five Paenibacillus species of dairy origin.</title>
        <authorList>
            <person name="Olajide A.M."/>
            <person name="Chen S."/>
            <person name="Lapointe G."/>
        </authorList>
    </citation>
    <scope>NUCLEOTIDE SEQUENCE [LARGE SCALE GENOMIC DNA]</scope>
    <source>
        <strain evidence="1 2">3CT49</strain>
    </source>
</reference>
<gene>
    <name evidence="1" type="ORF">GNQ08_30890</name>
</gene>
<dbReference type="EMBL" id="WNZZ01000055">
    <property type="protein sequence ID" value="MUG26720.1"/>
    <property type="molecule type" value="Genomic_DNA"/>
</dbReference>
<accession>A0A6N8F6C2</accession>
<dbReference type="RefSeq" id="WP_124332782.1">
    <property type="nucleotide sequence ID" value="NZ_BGML01000007.1"/>
</dbReference>
<dbReference type="AlphaFoldDB" id="A0A6N8F6C2"/>
<evidence type="ECO:0008006" key="3">
    <source>
        <dbReference type="Google" id="ProtNLM"/>
    </source>
</evidence>
<comment type="caution">
    <text evidence="1">The sequence shown here is derived from an EMBL/GenBank/DDBJ whole genome shotgun (WGS) entry which is preliminary data.</text>
</comment>